<dbReference type="AlphaFoldDB" id="A0AAN6S0Z2"/>
<evidence type="ECO:0000256" key="1">
    <source>
        <dbReference type="SAM" id="Phobius"/>
    </source>
</evidence>
<keyword evidence="1" id="KW-0472">Membrane</keyword>
<keyword evidence="1" id="KW-1133">Transmembrane helix</keyword>
<organism evidence="2 3">
    <name type="scientific">Diplogelasinospora grovesii</name>
    <dbReference type="NCBI Taxonomy" id="303347"/>
    <lineage>
        <taxon>Eukaryota</taxon>
        <taxon>Fungi</taxon>
        <taxon>Dikarya</taxon>
        <taxon>Ascomycota</taxon>
        <taxon>Pezizomycotina</taxon>
        <taxon>Sordariomycetes</taxon>
        <taxon>Sordariomycetidae</taxon>
        <taxon>Sordariales</taxon>
        <taxon>Diplogelasinosporaceae</taxon>
        <taxon>Diplogelasinospora</taxon>
    </lineage>
</organism>
<name>A0AAN6S0Z2_9PEZI</name>
<evidence type="ECO:0000313" key="2">
    <source>
        <dbReference type="EMBL" id="KAK3937202.1"/>
    </source>
</evidence>
<sequence length="122" mass="13679">MTGPATGEVGLEGYELIITSYLILYHFATWFFAFFFAQGNKSLRPSLMPIYAGTLISRWHNFEPKRPLASLPNGLFRSTYVSSTAGCPLIKSHMCMAYPPPYYGNTFSQTSHVPARQNGRDC</sequence>
<feature type="transmembrane region" description="Helical" evidence="1">
    <location>
        <begin position="16"/>
        <end position="37"/>
    </location>
</feature>
<keyword evidence="3" id="KW-1185">Reference proteome</keyword>
<dbReference type="Proteomes" id="UP001303473">
    <property type="component" value="Unassembled WGS sequence"/>
</dbReference>
<reference evidence="3" key="1">
    <citation type="journal article" date="2023" name="Mol. Phylogenet. Evol.">
        <title>Genome-scale phylogeny and comparative genomics of the fungal order Sordariales.</title>
        <authorList>
            <person name="Hensen N."/>
            <person name="Bonometti L."/>
            <person name="Westerberg I."/>
            <person name="Brannstrom I.O."/>
            <person name="Guillou S."/>
            <person name="Cros-Aarteil S."/>
            <person name="Calhoun S."/>
            <person name="Haridas S."/>
            <person name="Kuo A."/>
            <person name="Mondo S."/>
            <person name="Pangilinan J."/>
            <person name="Riley R."/>
            <person name="LaButti K."/>
            <person name="Andreopoulos B."/>
            <person name="Lipzen A."/>
            <person name="Chen C."/>
            <person name="Yan M."/>
            <person name="Daum C."/>
            <person name="Ng V."/>
            <person name="Clum A."/>
            <person name="Steindorff A."/>
            <person name="Ohm R.A."/>
            <person name="Martin F."/>
            <person name="Silar P."/>
            <person name="Natvig D.O."/>
            <person name="Lalanne C."/>
            <person name="Gautier V."/>
            <person name="Ament-Velasquez S.L."/>
            <person name="Kruys A."/>
            <person name="Hutchinson M.I."/>
            <person name="Powell A.J."/>
            <person name="Barry K."/>
            <person name="Miller A.N."/>
            <person name="Grigoriev I.V."/>
            <person name="Debuchy R."/>
            <person name="Gladieux P."/>
            <person name="Hiltunen Thoren M."/>
            <person name="Johannesson H."/>
        </authorList>
    </citation>
    <scope>NUCLEOTIDE SEQUENCE [LARGE SCALE GENOMIC DNA]</scope>
    <source>
        <strain evidence="3">CBS 340.73</strain>
    </source>
</reference>
<dbReference type="EMBL" id="MU853860">
    <property type="protein sequence ID" value="KAK3937202.1"/>
    <property type="molecule type" value="Genomic_DNA"/>
</dbReference>
<protein>
    <submittedName>
        <fullName evidence="2">Uncharacterized protein</fullName>
    </submittedName>
</protein>
<proteinExistence type="predicted"/>
<gene>
    <name evidence="2" type="ORF">QBC46DRAFT_411334</name>
</gene>
<accession>A0AAN6S0Z2</accession>
<keyword evidence="1" id="KW-0812">Transmembrane</keyword>
<comment type="caution">
    <text evidence="2">The sequence shown here is derived from an EMBL/GenBank/DDBJ whole genome shotgun (WGS) entry which is preliminary data.</text>
</comment>
<evidence type="ECO:0000313" key="3">
    <source>
        <dbReference type="Proteomes" id="UP001303473"/>
    </source>
</evidence>